<dbReference type="Proteomes" id="UP000266673">
    <property type="component" value="Unassembled WGS sequence"/>
</dbReference>
<dbReference type="OrthoDB" id="2440340at2759"/>
<evidence type="ECO:0000313" key="1">
    <source>
        <dbReference type="EMBL" id="RIB19143.1"/>
    </source>
</evidence>
<gene>
    <name evidence="1" type="ORF">C2G38_2182689</name>
</gene>
<dbReference type="EMBL" id="QKWP01000493">
    <property type="protein sequence ID" value="RIB19143.1"/>
    <property type="molecule type" value="Genomic_DNA"/>
</dbReference>
<reference evidence="1 2" key="1">
    <citation type="submission" date="2018-06" db="EMBL/GenBank/DDBJ databases">
        <title>Comparative genomics reveals the genomic features of Rhizophagus irregularis, R. cerebriforme, R. diaphanum and Gigaspora rosea, and their symbiotic lifestyle signature.</title>
        <authorList>
            <person name="Morin E."/>
            <person name="San Clemente H."/>
            <person name="Chen E.C.H."/>
            <person name="De La Providencia I."/>
            <person name="Hainaut M."/>
            <person name="Kuo A."/>
            <person name="Kohler A."/>
            <person name="Murat C."/>
            <person name="Tang N."/>
            <person name="Roy S."/>
            <person name="Loubradou J."/>
            <person name="Henrissat B."/>
            <person name="Grigoriev I.V."/>
            <person name="Corradi N."/>
            <person name="Roux C."/>
            <person name="Martin F.M."/>
        </authorList>
    </citation>
    <scope>NUCLEOTIDE SEQUENCE [LARGE SCALE GENOMIC DNA]</scope>
    <source>
        <strain evidence="1 2">DAOM 194757</strain>
    </source>
</reference>
<organism evidence="1 2">
    <name type="scientific">Gigaspora rosea</name>
    <dbReference type="NCBI Taxonomy" id="44941"/>
    <lineage>
        <taxon>Eukaryota</taxon>
        <taxon>Fungi</taxon>
        <taxon>Fungi incertae sedis</taxon>
        <taxon>Mucoromycota</taxon>
        <taxon>Glomeromycotina</taxon>
        <taxon>Glomeromycetes</taxon>
        <taxon>Diversisporales</taxon>
        <taxon>Gigasporaceae</taxon>
        <taxon>Gigaspora</taxon>
    </lineage>
</organism>
<protein>
    <submittedName>
        <fullName evidence="1">Uncharacterized protein</fullName>
    </submittedName>
</protein>
<dbReference type="AlphaFoldDB" id="A0A397VGW9"/>
<evidence type="ECO:0000313" key="2">
    <source>
        <dbReference type="Proteomes" id="UP000266673"/>
    </source>
</evidence>
<proteinExistence type="predicted"/>
<name>A0A397VGW9_9GLOM</name>
<accession>A0A397VGW9</accession>
<comment type="caution">
    <text evidence="1">The sequence shown here is derived from an EMBL/GenBank/DDBJ whole genome shotgun (WGS) entry which is preliminary data.</text>
</comment>
<keyword evidence="2" id="KW-1185">Reference proteome</keyword>
<sequence length="151" mass="17283">MQPHAKGWYAINVWSILIDKAFLNIPNIELVRGPHDRKYLGDSSKLTKLLKDIFHQQSNIVDHDETLQQFLMDFGGGSCLRLRKETTRNIPLHLGNVMELISTVISILQAKLRIQRCIEVLKNEPVDKLFLYVITQPSSRPSTPSRTVHLA</sequence>